<proteinExistence type="predicted"/>
<dbReference type="RefSeq" id="XP_042610146.1">
    <property type="nucleotide sequence ID" value="XM_042754212.1"/>
</dbReference>
<dbReference type="PANTHER" id="PTHR33053:SF26">
    <property type="entry name" value="TRANSPOSASE DOMAIN-CONTAINING PROTEIN"/>
    <property type="match status" value="1"/>
</dbReference>
<dbReference type="PANTHER" id="PTHR33053">
    <property type="entry name" value="PROTEIN, PUTATIVE-RELATED"/>
    <property type="match status" value="1"/>
</dbReference>
<feature type="compositionally biased region" description="Acidic residues" evidence="1">
    <location>
        <begin position="58"/>
        <end position="72"/>
    </location>
</feature>
<evidence type="ECO:0000313" key="2">
    <source>
        <dbReference type="RefSeq" id="XP_042610146.1"/>
    </source>
</evidence>
<dbReference type="OrthoDB" id="10036512at2759"/>
<sequence length="627" mass="71369">MHNYAHWWILVTQMRIQVPQMRILAPLLLIVQKTYIQTPEQSDTGEDEYRDDHHPPDSDGESDSEIGTLSEEESSDLRSDLAKWAVKNKATRTSVDELLLVLCKHGHRLPKDARTLLGTPPQIEVRDLCGGQFLYFGVETGLLKMCSQYPDFFSTENEILLNFSVDGVPLFKSSNVQIWPILCSVKKFEPFIVALFCGTAKPNSITDYTSSFLTELKAIQQHGIEFQNGTLNVKVNAFICDAPARAFLKCIKSHNAYSSFERCTIEGHYVSHRVVFNYQSQEKIDARTEDDFIKQAYPIHQTGCSPLIAAGLQCIQPFVLDYMHVVCLGVVRRLLNFLKQGPRECRLSSRQIGEISAKLLSLSGKLPREFARQPRSLTDLDRWKATEFRQFLLYTGPVVLRGILQDSFYHHFLTLSVAMSVLLDSNGITRMSSIDYAEELLVYFYRTSTKLYSPIFPSYNVHALIHLAEDARHFETSLNDISAFQFENHLQKLKKSVRNAKNPIAQLSKRIAEMDNAKIHVSPAALGTFLSTKKKDSCFFLGHAFALVKERRPEKTCVCDVYSLNALDSFFTSPCDSKLINIAVLRDERGNQKRELIEEKKLKHKAVCLPYKSGYVFMPLLHGSERN</sequence>
<accession>A0A9R0AVN5</accession>
<dbReference type="Proteomes" id="UP001155660">
    <property type="component" value="Unplaced"/>
</dbReference>
<dbReference type="AlphaFoldDB" id="A0A9R0AVN5"/>
<gene>
    <name evidence="2" type="primary">LOC109091630</name>
</gene>
<dbReference type="GeneID" id="109091630"/>
<feature type="region of interest" description="Disordered" evidence="1">
    <location>
        <begin position="40"/>
        <end position="72"/>
    </location>
</feature>
<organism evidence="2">
    <name type="scientific">Cyprinus carpio</name>
    <name type="common">Common carp</name>
    <dbReference type="NCBI Taxonomy" id="7962"/>
    <lineage>
        <taxon>Eukaryota</taxon>
        <taxon>Metazoa</taxon>
        <taxon>Chordata</taxon>
        <taxon>Craniata</taxon>
        <taxon>Vertebrata</taxon>
        <taxon>Euteleostomi</taxon>
        <taxon>Actinopterygii</taxon>
        <taxon>Neopterygii</taxon>
        <taxon>Teleostei</taxon>
        <taxon>Ostariophysi</taxon>
        <taxon>Cypriniformes</taxon>
        <taxon>Cyprinidae</taxon>
        <taxon>Cyprininae</taxon>
        <taxon>Cyprinus</taxon>
    </lineage>
</organism>
<protein>
    <submittedName>
        <fullName evidence="2">Uncharacterized protein LOC109091630 isoform X1</fullName>
    </submittedName>
</protein>
<dbReference type="KEGG" id="ccar:109091630"/>
<name>A0A9R0AVN5_CYPCA</name>
<evidence type="ECO:0000256" key="1">
    <source>
        <dbReference type="SAM" id="MobiDB-lite"/>
    </source>
</evidence>
<reference evidence="2" key="1">
    <citation type="submission" date="2025-08" db="UniProtKB">
        <authorList>
            <consortium name="RefSeq"/>
        </authorList>
    </citation>
    <scope>IDENTIFICATION</scope>
    <source>
        <tissue evidence="2">Muscle</tissue>
    </source>
</reference>